<accession>A0ACB9E6V5</accession>
<name>A0ACB9E6V5_9ASTR</name>
<gene>
    <name evidence="1" type="ORF">L1987_54301</name>
</gene>
<keyword evidence="2" id="KW-1185">Reference proteome</keyword>
<comment type="caution">
    <text evidence="1">The sequence shown here is derived from an EMBL/GenBank/DDBJ whole genome shotgun (WGS) entry which is preliminary data.</text>
</comment>
<organism evidence="1 2">
    <name type="scientific">Smallanthus sonchifolius</name>
    <dbReference type="NCBI Taxonomy" id="185202"/>
    <lineage>
        <taxon>Eukaryota</taxon>
        <taxon>Viridiplantae</taxon>
        <taxon>Streptophyta</taxon>
        <taxon>Embryophyta</taxon>
        <taxon>Tracheophyta</taxon>
        <taxon>Spermatophyta</taxon>
        <taxon>Magnoliopsida</taxon>
        <taxon>eudicotyledons</taxon>
        <taxon>Gunneridae</taxon>
        <taxon>Pentapetalae</taxon>
        <taxon>asterids</taxon>
        <taxon>campanulids</taxon>
        <taxon>Asterales</taxon>
        <taxon>Asteraceae</taxon>
        <taxon>Asteroideae</taxon>
        <taxon>Heliantheae alliance</taxon>
        <taxon>Millerieae</taxon>
        <taxon>Smallanthus</taxon>
    </lineage>
</organism>
<evidence type="ECO:0000313" key="2">
    <source>
        <dbReference type="Proteomes" id="UP001056120"/>
    </source>
</evidence>
<evidence type="ECO:0000313" key="1">
    <source>
        <dbReference type="EMBL" id="KAI3754516.1"/>
    </source>
</evidence>
<sequence>MQGTISSPAIANGSCVYIVGVDGMICEFDSMNGTCCGTWDCTSSRQVGLCKHGLDDNTVDFIGHALALHRDGRYLNEPAPDRLYAESLARFQGGSPYIYPLYGLGELPQAFARLSVVYGGTYMLNKPEINLSARMSGNPHNKKQSGFFVGTSSSHICHLIGCS</sequence>
<protein>
    <submittedName>
        <fullName evidence="1">Uncharacterized protein</fullName>
    </submittedName>
</protein>
<dbReference type="Proteomes" id="UP001056120">
    <property type="component" value="Linkage Group LG18"/>
</dbReference>
<proteinExistence type="predicted"/>
<dbReference type="EMBL" id="CM042035">
    <property type="protein sequence ID" value="KAI3754516.1"/>
    <property type="molecule type" value="Genomic_DNA"/>
</dbReference>
<reference evidence="1 2" key="2">
    <citation type="journal article" date="2022" name="Mol. Ecol. Resour.">
        <title>The genomes of chicory, endive, great burdock and yacon provide insights into Asteraceae paleo-polyploidization history and plant inulin production.</title>
        <authorList>
            <person name="Fan W."/>
            <person name="Wang S."/>
            <person name="Wang H."/>
            <person name="Wang A."/>
            <person name="Jiang F."/>
            <person name="Liu H."/>
            <person name="Zhao H."/>
            <person name="Xu D."/>
            <person name="Zhang Y."/>
        </authorList>
    </citation>
    <scope>NUCLEOTIDE SEQUENCE [LARGE SCALE GENOMIC DNA]</scope>
    <source>
        <strain evidence="2">cv. Yunnan</strain>
        <tissue evidence="1">Leaves</tissue>
    </source>
</reference>
<reference evidence="2" key="1">
    <citation type="journal article" date="2022" name="Mol. Ecol. Resour.">
        <title>The genomes of chicory, endive, great burdock and yacon provide insights into Asteraceae palaeo-polyploidization history and plant inulin production.</title>
        <authorList>
            <person name="Fan W."/>
            <person name="Wang S."/>
            <person name="Wang H."/>
            <person name="Wang A."/>
            <person name="Jiang F."/>
            <person name="Liu H."/>
            <person name="Zhao H."/>
            <person name="Xu D."/>
            <person name="Zhang Y."/>
        </authorList>
    </citation>
    <scope>NUCLEOTIDE SEQUENCE [LARGE SCALE GENOMIC DNA]</scope>
    <source>
        <strain evidence="2">cv. Yunnan</strain>
    </source>
</reference>